<protein>
    <submittedName>
        <fullName evidence="4">Type VI secretion system membrane subunit TssM</fullName>
    </submittedName>
</protein>
<dbReference type="Proteomes" id="UP000295443">
    <property type="component" value="Unassembled WGS sequence"/>
</dbReference>
<dbReference type="SUPFAM" id="SSF52540">
    <property type="entry name" value="P-loop containing nucleoside triphosphate hydrolases"/>
    <property type="match status" value="1"/>
</dbReference>
<dbReference type="OrthoDB" id="9758229at2"/>
<feature type="domain" description="Type VI secretion system component TssM1 N-terminal" evidence="3">
    <location>
        <begin position="198"/>
        <end position="309"/>
    </location>
</feature>
<evidence type="ECO:0000313" key="5">
    <source>
        <dbReference type="Proteomes" id="UP000295443"/>
    </source>
</evidence>
<dbReference type="InterPro" id="IPR053156">
    <property type="entry name" value="T6SS_TssM-like"/>
</dbReference>
<organism evidence="4 5">
    <name type="scientific">Parasulfuritortus cantonensis</name>
    <dbReference type="NCBI Taxonomy" id="2528202"/>
    <lineage>
        <taxon>Bacteria</taxon>
        <taxon>Pseudomonadati</taxon>
        <taxon>Pseudomonadota</taxon>
        <taxon>Betaproteobacteria</taxon>
        <taxon>Nitrosomonadales</taxon>
        <taxon>Thiobacillaceae</taxon>
        <taxon>Parasulfuritortus</taxon>
    </lineage>
</organism>
<dbReference type="InterPro" id="IPR017731">
    <property type="entry name" value="TssM1-like"/>
</dbReference>
<feature type="transmembrane region" description="Helical" evidence="2">
    <location>
        <begin position="12"/>
        <end position="37"/>
    </location>
</feature>
<accession>A0A4V6NB53</accession>
<proteinExistence type="predicted"/>
<dbReference type="PANTHER" id="PTHR36153">
    <property type="entry name" value="INNER MEMBRANE PROTEIN-RELATED"/>
    <property type="match status" value="1"/>
</dbReference>
<evidence type="ECO:0000313" key="4">
    <source>
        <dbReference type="EMBL" id="TCJ20392.1"/>
    </source>
</evidence>
<feature type="region of interest" description="Disordered" evidence="1">
    <location>
        <begin position="381"/>
        <end position="434"/>
    </location>
</feature>
<sequence>MKEKLRNVFTNHWVLAGLGLLLLSLVIWFVGPAFAFYNHRPLGSATSRIVLILLVILIWAAYEGWKVYRDWRANKQMLAALAEGESQDQNLSAREVADLKQRFEQAVSTLKKARFENKAGGGRSYLYQLPWYVFIGAPGSGKTTALINSGLRFPLADKFGKDAIKGVGGTRNCDWWFTDEAVLLDTAGRYTTQSSNQTVDSRAWQGFLKLIRKFRPRQPLNGAIITLSISDLLTQNAAERQEYGRAVHQRIQELYGELGCRFPIYIMVTKCDLLAGFMEFYGDLGREDRAQVWGTTFEYRAEGGGTSPWPSSTRNSTASRNACTAACSRSSKPSAIPSGAPSCTPSRSSSATSSRSSTTSCRRCSATRPSRNRACCAASTSPAAPRKAARSTACWAPCRAPSASSARSCRRPPVPARAISSPASCARSPSRNPT</sequence>
<evidence type="ECO:0000256" key="2">
    <source>
        <dbReference type="SAM" id="Phobius"/>
    </source>
</evidence>
<dbReference type="EMBL" id="SJZB01000001">
    <property type="protein sequence ID" value="TCJ20392.1"/>
    <property type="molecule type" value="Genomic_DNA"/>
</dbReference>
<gene>
    <name evidence="4" type="primary">tssM</name>
    <name evidence="4" type="ORF">EZJ19_00405</name>
</gene>
<feature type="compositionally biased region" description="Low complexity" evidence="1">
    <location>
        <begin position="340"/>
        <end position="365"/>
    </location>
</feature>
<dbReference type="Pfam" id="PF14331">
    <property type="entry name" value="IcmF-related_N"/>
    <property type="match status" value="1"/>
</dbReference>
<dbReference type="InterPro" id="IPR027417">
    <property type="entry name" value="P-loop_NTPase"/>
</dbReference>
<keyword evidence="5" id="KW-1185">Reference proteome</keyword>
<feature type="region of interest" description="Disordered" evidence="1">
    <location>
        <begin position="329"/>
        <end position="365"/>
    </location>
</feature>
<dbReference type="PANTHER" id="PTHR36153:SF1">
    <property type="entry name" value="TYPE VI SECRETION SYSTEM COMPONENT TSSM1"/>
    <property type="match status" value="1"/>
</dbReference>
<feature type="transmembrane region" description="Helical" evidence="2">
    <location>
        <begin position="49"/>
        <end position="68"/>
    </location>
</feature>
<feature type="compositionally biased region" description="Low complexity" evidence="1">
    <location>
        <begin position="393"/>
        <end position="407"/>
    </location>
</feature>
<dbReference type="InterPro" id="IPR025743">
    <property type="entry name" value="TssM1_N"/>
</dbReference>
<evidence type="ECO:0000259" key="3">
    <source>
        <dbReference type="Pfam" id="PF14331"/>
    </source>
</evidence>
<keyword evidence="2" id="KW-0472">Membrane</keyword>
<keyword evidence="2" id="KW-0812">Transmembrane</keyword>
<evidence type="ECO:0000256" key="1">
    <source>
        <dbReference type="SAM" id="MobiDB-lite"/>
    </source>
</evidence>
<reference evidence="4 5" key="1">
    <citation type="submission" date="2019-03" db="EMBL/GenBank/DDBJ databases">
        <title>Genome sequence of Thiobacillaceae bacterium LSR1, a sulfur-oxidizing bacterium isolated from freshwater sediment.</title>
        <authorList>
            <person name="Li S."/>
        </authorList>
    </citation>
    <scope>NUCLEOTIDE SEQUENCE [LARGE SCALE GENOMIC DNA]</scope>
    <source>
        <strain evidence="4 5">LSR1</strain>
    </source>
</reference>
<keyword evidence="2" id="KW-1133">Transmembrane helix</keyword>
<dbReference type="NCBIfam" id="TIGR03348">
    <property type="entry name" value="VI_IcmF"/>
    <property type="match status" value="1"/>
</dbReference>
<comment type="caution">
    <text evidence="4">The sequence shown here is derived from an EMBL/GenBank/DDBJ whole genome shotgun (WGS) entry which is preliminary data.</text>
</comment>
<name>A0A4V6NB53_9PROT</name>
<feature type="compositionally biased region" description="Low complexity" evidence="1">
    <location>
        <begin position="416"/>
        <end position="434"/>
    </location>
</feature>
<dbReference type="AlphaFoldDB" id="A0A4V6NB53"/>